<dbReference type="Proteomes" id="UP000515125">
    <property type="component" value="Unplaced"/>
</dbReference>
<feature type="region of interest" description="Disordered" evidence="2">
    <location>
        <begin position="1"/>
        <end position="51"/>
    </location>
</feature>
<keyword evidence="1" id="KW-0853">WD repeat</keyword>
<evidence type="ECO:0000256" key="1">
    <source>
        <dbReference type="PROSITE-ProRule" id="PRU00221"/>
    </source>
</evidence>
<organism evidence="3 4">
    <name type="scientific">Cyclospora cayetanensis</name>
    <dbReference type="NCBI Taxonomy" id="88456"/>
    <lineage>
        <taxon>Eukaryota</taxon>
        <taxon>Sar</taxon>
        <taxon>Alveolata</taxon>
        <taxon>Apicomplexa</taxon>
        <taxon>Conoidasida</taxon>
        <taxon>Coccidia</taxon>
        <taxon>Eucoccidiorida</taxon>
        <taxon>Eimeriorina</taxon>
        <taxon>Eimeriidae</taxon>
        <taxon>Cyclospora</taxon>
    </lineage>
</organism>
<accession>A0A6P6RY75</accession>
<dbReference type="InterPro" id="IPR036322">
    <property type="entry name" value="WD40_repeat_dom_sf"/>
</dbReference>
<dbReference type="SUPFAM" id="SSF50978">
    <property type="entry name" value="WD40 repeat-like"/>
    <property type="match status" value="1"/>
</dbReference>
<dbReference type="InterPro" id="IPR001680">
    <property type="entry name" value="WD40_rpt"/>
</dbReference>
<dbReference type="GeneID" id="34623226"/>
<dbReference type="RefSeq" id="XP_026192866.1">
    <property type="nucleotide sequence ID" value="XM_026337081.1"/>
</dbReference>
<evidence type="ECO:0000313" key="4">
    <source>
        <dbReference type="RefSeq" id="XP_026192866.1"/>
    </source>
</evidence>
<gene>
    <name evidence="4" type="primary">LOC34623226</name>
</gene>
<dbReference type="AlphaFoldDB" id="A0A6P6RY75"/>
<dbReference type="PROSITE" id="PS50082">
    <property type="entry name" value="WD_REPEATS_2"/>
    <property type="match status" value="1"/>
</dbReference>
<proteinExistence type="predicted"/>
<keyword evidence="3" id="KW-1185">Reference proteome</keyword>
<evidence type="ECO:0000313" key="3">
    <source>
        <dbReference type="Proteomes" id="UP000515125"/>
    </source>
</evidence>
<name>A0A6P6RY75_9EIME</name>
<protein>
    <submittedName>
        <fullName evidence="4">Uncharacterized protein LOC34623226</fullName>
    </submittedName>
</protein>
<sequence length="286" mass="28304">MQPPPGTPRCLEASAAAALSSTKSTQQRRQPGLPTPHRPSDQPTAAPGETPSDFVPACRTLCAVANVQAVQTGPTAAAVLPNGHDRSILCVDVHPSKKYCATGSADGGIRVFALPGGEAEGSLVCELYGASGGHSDWVTSCAYCEDGQLLSGGMDGKEQPTTPAAATAAAAAASVASVNAGRGGLLCGAPLDDCAGLVCAGAADGALYLLDMMAGQRGVQGGGPLSRQRVPSGAAACWGYGCSSRGAVQTVRTVEKMPSEGGDGIATTSAILAGGDDGHLACLELG</sequence>
<reference evidence="4" key="1">
    <citation type="submission" date="2025-08" db="UniProtKB">
        <authorList>
            <consortium name="RefSeq"/>
        </authorList>
    </citation>
    <scope>IDENTIFICATION</scope>
</reference>
<feature type="repeat" description="WD" evidence="1">
    <location>
        <begin position="81"/>
        <end position="122"/>
    </location>
</feature>
<dbReference type="Pfam" id="PF00400">
    <property type="entry name" value="WD40"/>
    <property type="match status" value="2"/>
</dbReference>
<dbReference type="Gene3D" id="2.130.10.10">
    <property type="entry name" value="YVTN repeat-like/Quinoprotein amine dehydrogenase"/>
    <property type="match status" value="1"/>
</dbReference>
<evidence type="ECO:0000256" key="2">
    <source>
        <dbReference type="SAM" id="MobiDB-lite"/>
    </source>
</evidence>
<dbReference type="InterPro" id="IPR015943">
    <property type="entry name" value="WD40/YVTN_repeat-like_dom_sf"/>
</dbReference>
<dbReference type="OrthoDB" id="331442at2759"/>
<dbReference type="SMART" id="SM00320">
    <property type="entry name" value="WD40"/>
    <property type="match status" value="2"/>
</dbReference>